<gene>
    <name evidence="1" type="ORF">Aargi30884_20850</name>
</gene>
<dbReference type="Proteomes" id="UP000464754">
    <property type="component" value="Chromosome"/>
</dbReference>
<keyword evidence="2" id="KW-1185">Reference proteome</keyword>
<evidence type="ECO:0000313" key="2">
    <source>
        <dbReference type="Proteomes" id="UP000464754"/>
    </source>
</evidence>
<protein>
    <submittedName>
        <fullName evidence="1">Uncharacterized protein</fullName>
    </submittedName>
</protein>
<dbReference type="KEGG" id="aarg:Aargi30884_20850"/>
<evidence type="ECO:0000313" key="1">
    <source>
        <dbReference type="EMBL" id="BBK23182.1"/>
    </source>
</evidence>
<name>A0A6N4TM87_9FIRM</name>
<sequence length="64" mass="7685">MVLFLQCPKQIFWIYLHIKNKLIKFYVEQGILRQFVLGMSFLYDELGSETVWLLFTPVLISEMI</sequence>
<dbReference type="EMBL" id="AP019695">
    <property type="protein sequence ID" value="BBK23182.1"/>
    <property type="molecule type" value="Genomic_DNA"/>
</dbReference>
<organism evidence="1 2">
    <name type="scientific">Amedibacterium intestinale</name>
    <dbReference type="NCBI Taxonomy" id="2583452"/>
    <lineage>
        <taxon>Bacteria</taxon>
        <taxon>Bacillati</taxon>
        <taxon>Bacillota</taxon>
        <taxon>Erysipelotrichia</taxon>
        <taxon>Erysipelotrichales</taxon>
        <taxon>Erysipelotrichaceae</taxon>
        <taxon>Amedibacterium</taxon>
    </lineage>
</organism>
<accession>A0A6N4TM87</accession>
<reference evidence="2" key="1">
    <citation type="submission" date="2019-05" db="EMBL/GenBank/DDBJ databases">
        <title>Complete genome sequencing of Absiella argi strain JCM 30884.</title>
        <authorList>
            <person name="Sakamoto M."/>
            <person name="Murakami T."/>
            <person name="Mori H."/>
        </authorList>
    </citation>
    <scope>NUCLEOTIDE SEQUENCE [LARGE SCALE GENOMIC DNA]</scope>
    <source>
        <strain evidence="2">JCM 30884</strain>
    </source>
</reference>
<dbReference type="AlphaFoldDB" id="A0A6N4TM87"/>
<proteinExistence type="predicted"/>